<dbReference type="InterPro" id="IPR041657">
    <property type="entry name" value="HTH_17"/>
</dbReference>
<dbReference type="SUPFAM" id="SSF46955">
    <property type="entry name" value="Putative DNA-binding domain"/>
    <property type="match status" value="1"/>
</dbReference>
<gene>
    <name evidence="2" type="ORF">GORHZ_202_00150</name>
</gene>
<dbReference type="Proteomes" id="UP000008363">
    <property type="component" value="Unassembled WGS sequence"/>
</dbReference>
<proteinExistence type="predicted"/>
<dbReference type="RefSeq" id="WP_006337876.1">
    <property type="nucleotide sequence ID" value="NZ_BAHC01000202.1"/>
</dbReference>
<evidence type="ECO:0000313" key="3">
    <source>
        <dbReference type="Proteomes" id="UP000008363"/>
    </source>
</evidence>
<dbReference type="Pfam" id="PF12728">
    <property type="entry name" value="HTH_17"/>
    <property type="match status" value="1"/>
</dbReference>
<dbReference type="EMBL" id="BAHC01000202">
    <property type="protein sequence ID" value="GAB93026.1"/>
    <property type="molecule type" value="Genomic_DNA"/>
</dbReference>
<evidence type="ECO:0000313" key="2">
    <source>
        <dbReference type="EMBL" id="GAB93026.1"/>
    </source>
</evidence>
<dbReference type="GO" id="GO:0003677">
    <property type="term" value="F:DNA binding"/>
    <property type="evidence" value="ECO:0007669"/>
    <property type="project" value="InterPro"/>
</dbReference>
<organism evidence="2 3">
    <name type="scientific">Gordonia rhizosphera NBRC 16068</name>
    <dbReference type="NCBI Taxonomy" id="1108045"/>
    <lineage>
        <taxon>Bacteria</taxon>
        <taxon>Bacillati</taxon>
        <taxon>Actinomycetota</taxon>
        <taxon>Actinomycetes</taxon>
        <taxon>Mycobacteriales</taxon>
        <taxon>Gordoniaceae</taxon>
        <taxon>Gordonia</taxon>
    </lineage>
</organism>
<evidence type="ECO:0000259" key="1">
    <source>
        <dbReference type="Pfam" id="PF12728"/>
    </source>
</evidence>
<dbReference type="NCBIfam" id="TIGR01764">
    <property type="entry name" value="excise"/>
    <property type="match status" value="1"/>
</dbReference>
<dbReference type="AlphaFoldDB" id="K6WGW8"/>
<accession>K6WGW8</accession>
<protein>
    <recommendedName>
        <fullName evidence="1">Helix-turn-helix domain-containing protein</fullName>
    </recommendedName>
</protein>
<comment type="caution">
    <text evidence="2">The sequence shown here is derived from an EMBL/GenBank/DDBJ whole genome shotgun (WGS) entry which is preliminary data.</text>
</comment>
<dbReference type="InterPro" id="IPR010093">
    <property type="entry name" value="SinI_DNA-bd"/>
</dbReference>
<name>K6WGW8_9ACTN</name>
<feature type="domain" description="Helix-turn-helix" evidence="1">
    <location>
        <begin position="88"/>
        <end position="136"/>
    </location>
</feature>
<dbReference type="InterPro" id="IPR009061">
    <property type="entry name" value="DNA-bd_dom_put_sf"/>
</dbReference>
<dbReference type="STRING" id="1108045.GORHZ_202_00150"/>
<dbReference type="OrthoDB" id="26212at2"/>
<reference evidence="2 3" key="1">
    <citation type="submission" date="2012-08" db="EMBL/GenBank/DDBJ databases">
        <title>Whole genome shotgun sequence of Gordonia rhizosphera NBRC 16068.</title>
        <authorList>
            <person name="Takarada H."/>
            <person name="Isaki S."/>
            <person name="Hosoyama A."/>
            <person name="Tsuchikane K."/>
            <person name="Katsumata H."/>
            <person name="Baba S."/>
            <person name="Ohji S."/>
            <person name="Yamazaki S."/>
            <person name="Fujita N."/>
        </authorList>
    </citation>
    <scope>NUCLEOTIDE SEQUENCE [LARGE SCALE GENOMIC DNA]</scope>
    <source>
        <strain evidence="2 3">NBRC 16068</strain>
    </source>
</reference>
<dbReference type="eggNOG" id="COG3311">
    <property type="taxonomic scope" value="Bacteria"/>
</dbReference>
<sequence length="181" mass="19684">MGAVEAVDLQSQTVVPEDDPEQLAPVLSFLHAHERRSESTATPTYALVGVNEHERIEVPETVHRVLVQVVAALRAGKAVTIAPQSMTLTTQQAADLLGVSRPTVVRLITTGELPADRVGNRHKLLLDDVLAYRDARRQRQYAALEATSVDVDPDDSPEVIRAELKTARAAVAARRRAASSR</sequence>
<keyword evidence="3" id="KW-1185">Reference proteome</keyword>